<sequence length="373" mass="40880">MAETSSGPNSFGPAARQADDRSAEAPVADRPGWLSRPLGLGRFLGLVAAVFLGAFALTLALPHDPYIRYQSFKGTIFDRLGWVYERLAYDDTPIDVLVIGSSRTARGANVEQLEAALAERGVSAHVANVSIPASGFDWRLTVLREALEHHPEIKLVIWELVEVFPRDGHQTFGDLARPGELLSSPWLVNRTLPVNLAALPYRQMELGLASLLPEAFGYAKDFDPAAYLGPAPDHRGFNDPGWSVDAEARQTGTLDHALAIAADSAQRRAEITWPVPMLPDALEFGVSRAYLRDLDKLAETYGFETAFLFLPFYDGYGDAHEAEWVQQFGDYWAARFLATDPANYVDAAHGSSLGIARLTPWLADRIARSLSGD</sequence>
<proteinExistence type="predicted"/>
<keyword evidence="2" id="KW-0812">Transmembrane</keyword>
<protein>
    <recommendedName>
        <fullName evidence="5">SGNH/GDSL hydrolase family protein</fullName>
    </recommendedName>
</protein>
<organism evidence="3 4">
    <name type="scientific">Meridianimarinicoccus marinus</name>
    <dbReference type="NCBI Taxonomy" id="3231483"/>
    <lineage>
        <taxon>Bacteria</taxon>
        <taxon>Pseudomonadati</taxon>
        <taxon>Pseudomonadota</taxon>
        <taxon>Alphaproteobacteria</taxon>
        <taxon>Rhodobacterales</taxon>
        <taxon>Paracoccaceae</taxon>
        <taxon>Meridianimarinicoccus</taxon>
    </lineage>
</organism>
<reference evidence="3 4" key="1">
    <citation type="submission" date="2024-07" db="EMBL/GenBank/DDBJ databases">
        <authorList>
            <person name="Kang M."/>
        </authorList>
    </citation>
    <scope>NUCLEOTIDE SEQUENCE [LARGE SCALE GENOMIC DNA]</scope>
    <source>
        <strain evidence="3 4">DFM31</strain>
    </source>
</reference>
<evidence type="ECO:0000313" key="3">
    <source>
        <dbReference type="EMBL" id="MEV8468186.1"/>
    </source>
</evidence>
<evidence type="ECO:0000313" key="4">
    <source>
        <dbReference type="Proteomes" id="UP001553161"/>
    </source>
</evidence>
<evidence type="ECO:0000256" key="1">
    <source>
        <dbReference type="SAM" id="MobiDB-lite"/>
    </source>
</evidence>
<accession>A0ABV3L9Q9</accession>
<keyword evidence="2" id="KW-1133">Transmembrane helix</keyword>
<gene>
    <name evidence="3" type="ORF">AB0T83_15535</name>
</gene>
<feature type="transmembrane region" description="Helical" evidence="2">
    <location>
        <begin position="40"/>
        <end position="61"/>
    </location>
</feature>
<comment type="caution">
    <text evidence="3">The sequence shown here is derived from an EMBL/GenBank/DDBJ whole genome shotgun (WGS) entry which is preliminary data.</text>
</comment>
<name>A0ABV3L9Q9_9RHOB</name>
<dbReference type="EMBL" id="JBFBVU010000023">
    <property type="protein sequence ID" value="MEV8468186.1"/>
    <property type="molecule type" value="Genomic_DNA"/>
</dbReference>
<dbReference type="RefSeq" id="WP_366194141.1">
    <property type="nucleotide sequence ID" value="NZ_JBFBVU010000023.1"/>
</dbReference>
<feature type="region of interest" description="Disordered" evidence="1">
    <location>
        <begin position="1"/>
        <end position="28"/>
    </location>
</feature>
<evidence type="ECO:0000256" key="2">
    <source>
        <dbReference type="SAM" id="Phobius"/>
    </source>
</evidence>
<keyword evidence="4" id="KW-1185">Reference proteome</keyword>
<evidence type="ECO:0008006" key="5">
    <source>
        <dbReference type="Google" id="ProtNLM"/>
    </source>
</evidence>
<dbReference type="Proteomes" id="UP001553161">
    <property type="component" value="Unassembled WGS sequence"/>
</dbReference>
<keyword evidence="2" id="KW-0472">Membrane</keyword>